<organism evidence="2">
    <name type="scientific">Hexamita inflata</name>
    <dbReference type="NCBI Taxonomy" id="28002"/>
    <lineage>
        <taxon>Eukaryota</taxon>
        <taxon>Metamonada</taxon>
        <taxon>Diplomonadida</taxon>
        <taxon>Hexamitidae</taxon>
        <taxon>Hexamitinae</taxon>
        <taxon>Hexamita</taxon>
    </lineage>
</organism>
<evidence type="ECO:0000313" key="2">
    <source>
        <dbReference type="EMBL" id="CAI9952847.1"/>
    </source>
</evidence>
<dbReference type="EMBL" id="CATOUU010000834">
    <property type="protein sequence ID" value="CAI9952847.1"/>
    <property type="molecule type" value="Genomic_DNA"/>
</dbReference>
<dbReference type="PROSITE" id="PS51294">
    <property type="entry name" value="HTH_MYB"/>
    <property type="match status" value="1"/>
</dbReference>
<name>A0AA86QGK5_9EUKA</name>
<dbReference type="InterPro" id="IPR001005">
    <property type="entry name" value="SANT/Myb"/>
</dbReference>
<sequence>MFKICTLSSYSIRFKQSFSLSAFIIKYIKQNYIAQVPLLWSKEERDLFVQLHKQFKNNFKMYAPYFKTREESQIKSFYYNVTYLNRKIRAGESYSSQSQQDLVSAAQSTAIAPYVVEQSPIITPLAAQRLEENADFFDFYINSDED</sequence>
<keyword evidence="4" id="KW-1185">Reference proteome</keyword>
<reference evidence="3 4" key="2">
    <citation type="submission" date="2024-07" db="EMBL/GenBank/DDBJ databases">
        <authorList>
            <person name="Akdeniz Z."/>
        </authorList>
    </citation>
    <scope>NUCLEOTIDE SEQUENCE [LARGE SCALE GENOMIC DNA]</scope>
</reference>
<dbReference type="InterPro" id="IPR017930">
    <property type="entry name" value="Myb_dom"/>
</dbReference>
<protein>
    <submittedName>
        <fullName evidence="2">SANT/Myb domain</fullName>
    </submittedName>
    <submittedName>
        <fullName evidence="3">SANT/Myb_domain</fullName>
    </submittedName>
</protein>
<dbReference type="AlphaFoldDB" id="A0AA86QGK5"/>
<dbReference type="SMART" id="SM00717">
    <property type="entry name" value="SANT"/>
    <property type="match status" value="1"/>
</dbReference>
<feature type="domain" description="HTH myb-type" evidence="1">
    <location>
        <begin position="40"/>
        <end position="88"/>
    </location>
</feature>
<dbReference type="EMBL" id="CAXDID020000018">
    <property type="protein sequence ID" value="CAL5985289.1"/>
    <property type="molecule type" value="Genomic_DNA"/>
</dbReference>
<evidence type="ECO:0000313" key="3">
    <source>
        <dbReference type="EMBL" id="CAL5985289.1"/>
    </source>
</evidence>
<accession>A0AA86QGK5</accession>
<dbReference type="CDD" id="cd00167">
    <property type="entry name" value="SANT"/>
    <property type="match status" value="1"/>
</dbReference>
<dbReference type="Pfam" id="PF00249">
    <property type="entry name" value="Myb_DNA-binding"/>
    <property type="match status" value="1"/>
</dbReference>
<dbReference type="InterPro" id="IPR009057">
    <property type="entry name" value="Homeodomain-like_sf"/>
</dbReference>
<gene>
    <name evidence="2" type="ORF">HINF_LOCUS40492</name>
    <name evidence="3" type="ORF">HINF_LOCUS8750</name>
</gene>
<evidence type="ECO:0000313" key="4">
    <source>
        <dbReference type="Proteomes" id="UP001642409"/>
    </source>
</evidence>
<proteinExistence type="predicted"/>
<evidence type="ECO:0000259" key="1">
    <source>
        <dbReference type="PROSITE" id="PS51294"/>
    </source>
</evidence>
<dbReference type="Proteomes" id="UP001642409">
    <property type="component" value="Unassembled WGS sequence"/>
</dbReference>
<dbReference type="Gene3D" id="1.10.10.60">
    <property type="entry name" value="Homeodomain-like"/>
    <property type="match status" value="1"/>
</dbReference>
<dbReference type="SUPFAM" id="SSF46689">
    <property type="entry name" value="Homeodomain-like"/>
    <property type="match status" value="1"/>
</dbReference>
<comment type="caution">
    <text evidence="2">The sequence shown here is derived from an EMBL/GenBank/DDBJ whole genome shotgun (WGS) entry which is preliminary data.</text>
</comment>
<reference evidence="2" key="1">
    <citation type="submission" date="2023-06" db="EMBL/GenBank/DDBJ databases">
        <authorList>
            <person name="Kurt Z."/>
        </authorList>
    </citation>
    <scope>NUCLEOTIDE SEQUENCE</scope>
</reference>